<comment type="caution">
    <text evidence="1">The sequence shown here is derived from an EMBL/GenBank/DDBJ whole genome shotgun (WGS) entry which is preliminary data.</text>
</comment>
<name>A0A8X8K572_9GAMM</name>
<gene>
    <name evidence="1" type="ORF">H9654_09590</name>
</gene>
<reference evidence="1 2" key="1">
    <citation type="submission" date="2020-08" db="EMBL/GenBank/DDBJ databases">
        <title>A Genomic Blueprint of the Chicken Gut Microbiome.</title>
        <authorList>
            <person name="Gilroy R."/>
            <person name="Ravi A."/>
            <person name="Getino M."/>
            <person name="Pursley I."/>
            <person name="Horton D.L."/>
            <person name="Alikhan N.-F."/>
            <person name="Baker D."/>
            <person name="Gharbi K."/>
            <person name="Hall N."/>
            <person name="Watson M."/>
            <person name="Adriaenssens E.M."/>
            <person name="Foster-Nyarko E."/>
            <person name="Jarju S."/>
            <person name="Secka A."/>
            <person name="Antonio M."/>
            <person name="Oren A."/>
            <person name="Chaudhuri R."/>
            <person name="La Ragione R.M."/>
            <person name="Hildebrand F."/>
            <person name="Pallen M.J."/>
        </authorList>
    </citation>
    <scope>NUCLEOTIDE SEQUENCE [LARGE SCALE GENOMIC DNA]</scope>
    <source>
        <strain evidence="1 2">Sa5BUN4</strain>
    </source>
</reference>
<evidence type="ECO:0000313" key="2">
    <source>
        <dbReference type="Proteomes" id="UP000636938"/>
    </source>
</evidence>
<proteinExistence type="predicted"/>
<evidence type="ECO:0000313" key="1">
    <source>
        <dbReference type="EMBL" id="MBD7954461.1"/>
    </source>
</evidence>
<dbReference type="EMBL" id="JACSQS010000008">
    <property type="protein sequence ID" value="MBD7954461.1"/>
    <property type="molecule type" value="Genomic_DNA"/>
</dbReference>
<dbReference type="RefSeq" id="WP_191770659.1">
    <property type="nucleotide sequence ID" value="NZ_JACSQS010000008.1"/>
</dbReference>
<protein>
    <submittedName>
        <fullName evidence="1">GCN5 family acetyltransferase</fullName>
    </submittedName>
</protein>
<sequence length="141" mass="15687">MTVPSHPVVAPGLVGTYPAEAEAGGGYVWDAVLEYRVWSHPERGAPDLADGSDYYHAFETHEEALEFSASSKGAEEPLALIVQEEYIDEPEPGRYVHVLERRVAEWHVPFLSRPRRTADTIPRFLAPDAPPNRLDILRGLA</sequence>
<keyword evidence="2" id="KW-1185">Reference proteome</keyword>
<organism evidence="1 2">
    <name type="scientific">Stenotrophomonas lacuserhaii</name>
    <dbReference type="NCBI Taxonomy" id="2760084"/>
    <lineage>
        <taxon>Bacteria</taxon>
        <taxon>Pseudomonadati</taxon>
        <taxon>Pseudomonadota</taxon>
        <taxon>Gammaproteobacteria</taxon>
        <taxon>Lysobacterales</taxon>
        <taxon>Lysobacteraceae</taxon>
        <taxon>Stenotrophomonas</taxon>
    </lineage>
</organism>
<dbReference type="AlphaFoldDB" id="A0A8X8K572"/>
<dbReference type="Proteomes" id="UP000636938">
    <property type="component" value="Unassembled WGS sequence"/>
</dbReference>
<accession>A0A8X8K572</accession>